<keyword evidence="3" id="KW-1185">Reference proteome</keyword>
<evidence type="ECO:0000313" key="2">
    <source>
        <dbReference type="EMBL" id="CAJ1392032.1"/>
    </source>
</evidence>
<dbReference type="Proteomes" id="UP001178507">
    <property type="component" value="Unassembled WGS sequence"/>
</dbReference>
<proteinExistence type="predicted"/>
<name>A0AA36IQB5_9DINO</name>
<reference evidence="2" key="1">
    <citation type="submission" date="2023-08" db="EMBL/GenBank/DDBJ databases">
        <authorList>
            <person name="Chen Y."/>
            <person name="Shah S."/>
            <person name="Dougan E. K."/>
            <person name="Thang M."/>
            <person name="Chan C."/>
        </authorList>
    </citation>
    <scope>NUCLEOTIDE SEQUENCE</scope>
</reference>
<gene>
    <name evidence="2" type="ORF">EVOR1521_LOCUS17230</name>
</gene>
<feature type="region of interest" description="Disordered" evidence="1">
    <location>
        <begin position="32"/>
        <end position="106"/>
    </location>
</feature>
<accession>A0AA36IQB5</accession>
<organism evidence="2 3">
    <name type="scientific">Effrenium voratum</name>
    <dbReference type="NCBI Taxonomy" id="2562239"/>
    <lineage>
        <taxon>Eukaryota</taxon>
        <taxon>Sar</taxon>
        <taxon>Alveolata</taxon>
        <taxon>Dinophyceae</taxon>
        <taxon>Suessiales</taxon>
        <taxon>Symbiodiniaceae</taxon>
        <taxon>Effrenium</taxon>
    </lineage>
</organism>
<evidence type="ECO:0000313" key="3">
    <source>
        <dbReference type="Proteomes" id="UP001178507"/>
    </source>
</evidence>
<evidence type="ECO:0000256" key="1">
    <source>
        <dbReference type="SAM" id="MobiDB-lite"/>
    </source>
</evidence>
<protein>
    <submittedName>
        <fullName evidence="2">Uncharacterized protein</fullName>
    </submittedName>
</protein>
<dbReference type="EMBL" id="CAUJNA010002247">
    <property type="protein sequence ID" value="CAJ1392032.1"/>
    <property type="molecule type" value="Genomic_DNA"/>
</dbReference>
<comment type="caution">
    <text evidence="2">The sequence shown here is derived from an EMBL/GenBank/DDBJ whole genome shotgun (WGS) entry which is preliminary data.</text>
</comment>
<sequence length="106" mass="11093">MVPAPSEDPAQVAARKAAASAAAAAFAMAAGRVAETSRDAARDAATAKAAAPQLQPDPNDRRPVGFEEGHGRSWHPDPLNPAMKPPVKLWLPEPTVQEQMPPACHV</sequence>
<feature type="compositionally biased region" description="Basic and acidic residues" evidence="1">
    <location>
        <begin position="58"/>
        <end position="75"/>
    </location>
</feature>
<dbReference type="AlphaFoldDB" id="A0AA36IQB5"/>